<organism evidence="10 11">
    <name type="scientific">Rhizorhabdus dicambivorans</name>
    <dbReference type="NCBI Taxonomy" id="1850238"/>
    <lineage>
        <taxon>Bacteria</taxon>
        <taxon>Pseudomonadati</taxon>
        <taxon>Pseudomonadota</taxon>
        <taxon>Alphaproteobacteria</taxon>
        <taxon>Sphingomonadales</taxon>
        <taxon>Sphingomonadaceae</taxon>
        <taxon>Rhizorhabdus</taxon>
    </lineage>
</organism>
<keyword evidence="4 6" id="KW-0274">FAD</keyword>
<evidence type="ECO:0000256" key="6">
    <source>
        <dbReference type="RuleBase" id="RU362125"/>
    </source>
</evidence>
<protein>
    <submittedName>
        <fullName evidence="10">Acyl-CoA dehydrogenase</fullName>
    </submittedName>
</protein>
<dbReference type="InterPro" id="IPR013786">
    <property type="entry name" value="AcylCoA_DH/ox_N"/>
</dbReference>
<dbReference type="GO" id="GO:0003995">
    <property type="term" value="F:acyl-CoA dehydrogenase activity"/>
    <property type="evidence" value="ECO:0007669"/>
    <property type="project" value="InterPro"/>
</dbReference>
<keyword evidence="11" id="KW-1185">Reference proteome</keyword>
<dbReference type="EMBL" id="NWUF01000029">
    <property type="protein sequence ID" value="PCE40364.1"/>
    <property type="molecule type" value="Genomic_DNA"/>
</dbReference>
<dbReference type="InterPro" id="IPR037069">
    <property type="entry name" value="AcylCoA_DH/ox_N_sf"/>
</dbReference>
<dbReference type="KEGG" id="rdi:CMV14_19945"/>
<evidence type="ECO:0000256" key="4">
    <source>
        <dbReference type="ARBA" id="ARBA00022827"/>
    </source>
</evidence>
<dbReference type="InterPro" id="IPR046373">
    <property type="entry name" value="Acyl-CoA_Oxase/DH_mid-dom_sf"/>
</dbReference>
<dbReference type="PANTHER" id="PTHR43884:SF12">
    <property type="entry name" value="ISOVALERYL-COA DEHYDROGENASE, MITOCHONDRIAL-RELATED"/>
    <property type="match status" value="1"/>
</dbReference>
<dbReference type="Gene3D" id="2.40.110.10">
    <property type="entry name" value="Butyryl-CoA Dehydrogenase, subunit A, domain 2"/>
    <property type="match status" value="1"/>
</dbReference>
<comment type="similarity">
    <text evidence="2 6">Belongs to the acyl-CoA dehydrogenase family.</text>
</comment>
<dbReference type="GO" id="GO:0050660">
    <property type="term" value="F:flavin adenine dinucleotide binding"/>
    <property type="evidence" value="ECO:0007669"/>
    <property type="project" value="InterPro"/>
</dbReference>
<dbReference type="Pfam" id="PF02771">
    <property type="entry name" value="Acyl-CoA_dh_N"/>
    <property type="match status" value="1"/>
</dbReference>
<dbReference type="Proteomes" id="UP000218934">
    <property type="component" value="Unassembled WGS sequence"/>
</dbReference>
<feature type="domain" description="Acyl-CoA dehydrogenase/oxidase N-terminal" evidence="9">
    <location>
        <begin position="9"/>
        <end position="120"/>
    </location>
</feature>
<gene>
    <name evidence="10" type="ORF">COO09_20500</name>
</gene>
<feature type="domain" description="Acyl-CoA dehydrogenase/oxidase C-terminal" evidence="7">
    <location>
        <begin position="233"/>
        <end position="379"/>
    </location>
</feature>
<dbReference type="OrthoDB" id="9780544at2"/>
<evidence type="ECO:0000259" key="8">
    <source>
        <dbReference type="Pfam" id="PF02770"/>
    </source>
</evidence>
<dbReference type="Pfam" id="PF00441">
    <property type="entry name" value="Acyl-CoA_dh_1"/>
    <property type="match status" value="1"/>
</dbReference>
<dbReference type="InterPro" id="IPR036250">
    <property type="entry name" value="AcylCo_DH-like_C"/>
</dbReference>
<evidence type="ECO:0000259" key="9">
    <source>
        <dbReference type="Pfam" id="PF02771"/>
    </source>
</evidence>
<comment type="caution">
    <text evidence="10">The sequence shown here is derived from an EMBL/GenBank/DDBJ whole genome shotgun (WGS) entry which is preliminary data.</text>
</comment>
<sequence>MHDRKIYSSDHEMFRDSARRFFREEVESNITQWEQDGIVPRAFWKKAGAQGLLCCGIPEEYGGPGADFFYNIILSEEGGYGIGASSLGIFMQSDIVAYYLLKHASEELKRRWLPPMVSGDAIGALGMTEPSCGSDLKALRTTARREGGEYVINGQKTFITNGQNCDFVVLACKTDPAKGAKGISLILVEADRPGFQRGRNLDKIGQKSADTSELFFSDVRVPAGNLLGEEGCGFAIMMEELPRERLTIASRALGESQRAFELTVDYAKERQAFGQRIIDFQNSQFTLADIKTSLALGWAFHDQCLAKIEDGTLTVEEAAMIKLWATENNSKVMDKCLQLFGGYGYMTEYPISRLYVDSRVRRIFGGSSEICRMIIGRSL</sequence>
<evidence type="ECO:0000313" key="10">
    <source>
        <dbReference type="EMBL" id="PCE40364.1"/>
    </source>
</evidence>
<dbReference type="Gene3D" id="1.20.140.10">
    <property type="entry name" value="Butyryl-CoA Dehydrogenase, subunit A, domain 3"/>
    <property type="match status" value="1"/>
</dbReference>
<evidence type="ECO:0000313" key="11">
    <source>
        <dbReference type="Proteomes" id="UP000218934"/>
    </source>
</evidence>
<dbReference type="Pfam" id="PF02770">
    <property type="entry name" value="Acyl-CoA_dh_M"/>
    <property type="match status" value="1"/>
</dbReference>
<dbReference type="FunFam" id="2.40.110.10:FF:000002">
    <property type="entry name" value="Acyl-CoA dehydrogenase fadE12"/>
    <property type="match status" value="1"/>
</dbReference>
<dbReference type="FunFam" id="1.20.140.10:FF:000001">
    <property type="entry name" value="Acyl-CoA dehydrogenase"/>
    <property type="match status" value="1"/>
</dbReference>
<evidence type="ECO:0000256" key="3">
    <source>
        <dbReference type="ARBA" id="ARBA00022630"/>
    </source>
</evidence>
<name>A0A2A4FRM5_9SPHN</name>
<dbReference type="InterPro" id="IPR009100">
    <property type="entry name" value="AcylCoA_DH/oxidase_NM_dom_sf"/>
</dbReference>
<feature type="domain" description="Acyl-CoA oxidase/dehydrogenase middle" evidence="8">
    <location>
        <begin position="124"/>
        <end position="219"/>
    </location>
</feature>
<keyword evidence="3 6" id="KW-0285">Flavoprotein</keyword>
<evidence type="ECO:0000256" key="5">
    <source>
        <dbReference type="ARBA" id="ARBA00023002"/>
    </source>
</evidence>
<dbReference type="InterPro" id="IPR009075">
    <property type="entry name" value="AcylCo_DH/oxidase_C"/>
</dbReference>
<proteinExistence type="inferred from homology"/>
<dbReference type="InterPro" id="IPR006091">
    <property type="entry name" value="Acyl-CoA_Oxase/DH_mid-dom"/>
</dbReference>
<dbReference type="RefSeq" id="WP_066966200.1">
    <property type="nucleotide sequence ID" value="NZ_CP023449.1"/>
</dbReference>
<comment type="cofactor">
    <cofactor evidence="1 6">
        <name>FAD</name>
        <dbReference type="ChEBI" id="CHEBI:57692"/>
    </cofactor>
</comment>
<accession>A0A2A4FRM5</accession>
<dbReference type="AlphaFoldDB" id="A0A2A4FRM5"/>
<reference evidence="10 11" key="1">
    <citation type="submission" date="2017-09" db="EMBL/GenBank/DDBJ databases">
        <title>The Catabolism of 3,6-Dichlorosalicylic acid is Initiated by the Cytochrome P450 Monooxygenase DsmABC in Rhizorhabdus dicambivorans Ndbn-20.</title>
        <authorList>
            <person name="Na L."/>
        </authorList>
    </citation>
    <scope>NUCLEOTIDE SEQUENCE [LARGE SCALE GENOMIC DNA]</scope>
    <source>
        <strain evidence="10 11">Ndbn-20m</strain>
    </source>
</reference>
<dbReference type="InterPro" id="IPR006089">
    <property type="entry name" value="Acyl-CoA_DH_CS"/>
</dbReference>
<keyword evidence="5 6" id="KW-0560">Oxidoreductase</keyword>
<dbReference type="PANTHER" id="PTHR43884">
    <property type="entry name" value="ACYL-COA DEHYDROGENASE"/>
    <property type="match status" value="1"/>
</dbReference>
<dbReference type="Gene3D" id="1.10.540.10">
    <property type="entry name" value="Acyl-CoA dehydrogenase/oxidase, N-terminal domain"/>
    <property type="match status" value="1"/>
</dbReference>
<dbReference type="SUPFAM" id="SSF56645">
    <property type="entry name" value="Acyl-CoA dehydrogenase NM domain-like"/>
    <property type="match status" value="1"/>
</dbReference>
<evidence type="ECO:0000259" key="7">
    <source>
        <dbReference type="Pfam" id="PF00441"/>
    </source>
</evidence>
<dbReference type="PROSITE" id="PS00073">
    <property type="entry name" value="ACYL_COA_DH_2"/>
    <property type="match status" value="1"/>
</dbReference>
<evidence type="ECO:0000256" key="1">
    <source>
        <dbReference type="ARBA" id="ARBA00001974"/>
    </source>
</evidence>
<dbReference type="SUPFAM" id="SSF47203">
    <property type="entry name" value="Acyl-CoA dehydrogenase C-terminal domain-like"/>
    <property type="match status" value="1"/>
</dbReference>
<evidence type="ECO:0000256" key="2">
    <source>
        <dbReference type="ARBA" id="ARBA00009347"/>
    </source>
</evidence>